<dbReference type="EMBL" id="CADCTW010000253">
    <property type="protein sequence ID" value="CAA9372559.1"/>
    <property type="molecule type" value="Genomic_DNA"/>
</dbReference>
<reference evidence="4" key="1">
    <citation type="submission" date="2020-02" db="EMBL/GenBank/DDBJ databases">
        <authorList>
            <person name="Meier V. D."/>
        </authorList>
    </citation>
    <scope>NUCLEOTIDE SEQUENCE</scope>
    <source>
        <strain evidence="4">AVDCRST_MAG68</strain>
    </source>
</reference>
<keyword evidence="1" id="KW-0808">Transferase</keyword>
<feature type="domain" description="N-acetyltransferase" evidence="3">
    <location>
        <begin position="20"/>
        <end position="153"/>
    </location>
</feature>
<sequence length="153" mass="17244">MSLCLCVSPRFSEPAMPDLTLTREHDASDAEAVLLRLRDFNVAHAGDPAYVPLSLFLRDEGGAVAGGLLGDLYYGWLFVRILWVADEHRGGGHGERLVRAAEEEARARGCHAMWLDTFSFQAPGFYRRLGFQEFARLDEYPPGHARHFLWKPL</sequence>
<dbReference type="InterPro" id="IPR000182">
    <property type="entry name" value="GNAT_dom"/>
</dbReference>
<dbReference type="AlphaFoldDB" id="A0A6J4MYE1"/>
<dbReference type="InterPro" id="IPR050832">
    <property type="entry name" value="Bact_Acetyltransf"/>
</dbReference>
<dbReference type="Gene3D" id="3.40.630.30">
    <property type="match status" value="1"/>
</dbReference>
<keyword evidence="2" id="KW-0012">Acyltransferase</keyword>
<proteinExistence type="predicted"/>
<evidence type="ECO:0000256" key="2">
    <source>
        <dbReference type="ARBA" id="ARBA00023315"/>
    </source>
</evidence>
<dbReference type="PANTHER" id="PTHR43877">
    <property type="entry name" value="AMINOALKYLPHOSPHONATE N-ACETYLTRANSFERASE-RELATED-RELATED"/>
    <property type="match status" value="1"/>
</dbReference>
<protein>
    <recommendedName>
        <fullName evidence="3">N-acetyltransferase domain-containing protein</fullName>
    </recommendedName>
</protein>
<dbReference type="PROSITE" id="PS51186">
    <property type="entry name" value="GNAT"/>
    <property type="match status" value="1"/>
</dbReference>
<dbReference type="GO" id="GO:0016747">
    <property type="term" value="F:acyltransferase activity, transferring groups other than amino-acyl groups"/>
    <property type="evidence" value="ECO:0007669"/>
    <property type="project" value="InterPro"/>
</dbReference>
<name>A0A6J4MYE1_9BACT</name>
<dbReference type="InterPro" id="IPR016181">
    <property type="entry name" value="Acyl_CoA_acyltransferase"/>
</dbReference>
<evidence type="ECO:0000259" key="3">
    <source>
        <dbReference type="PROSITE" id="PS51186"/>
    </source>
</evidence>
<organism evidence="4">
    <name type="scientific">uncultured Gemmatimonadota bacterium</name>
    <dbReference type="NCBI Taxonomy" id="203437"/>
    <lineage>
        <taxon>Bacteria</taxon>
        <taxon>Pseudomonadati</taxon>
        <taxon>Gemmatimonadota</taxon>
        <taxon>environmental samples</taxon>
    </lineage>
</organism>
<dbReference type="SUPFAM" id="SSF55729">
    <property type="entry name" value="Acyl-CoA N-acyltransferases (Nat)"/>
    <property type="match status" value="1"/>
</dbReference>
<gene>
    <name evidence="4" type="ORF">AVDCRST_MAG68-5666</name>
</gene>
<dbReference type="Pfam" id="PF00583">
    <property type="entry name" value="Acetyltransf_1"/>
    <property type="match status" value="1"/>
</dbReference>
<accession>A0A6J4MYE1</accession>
<evidence type="ECO:0000256" key="1">
    <source>
        <dbReference type="ARBA" id="ARBA00022679"/>
    </source>
</evidence>
<evidence type="ECO:0000313" key="4">
    <source>
        <dbReference type="EMBL" id="CAA9372559.1"/>
    </source>
</evidence>
<dbReference type="PANTHER" id="PTHR43877:SF2">
    <property type="entry name" value="AMINOALKYLPHOSPHONATE N-ACETYLTRANSFERASE-RELATED"/>
    <property type="match status" value="1"/>
</dbReference>